<protein>
    <submittedName>
        <fullName evidence="3">Uncharacterized protein</fullName>
    </submittedName>
</protein>
<feature type="region of interest" description="Disordered" evidence="1">
    <location>
        <begin position="35"/>
        <end position="92"/>
    </location>
</feature>
<keyword evidence="2" id="KW-0812">Transmembrane</keyword>
<reference evidence="3 4" key="1">
    <citation type="submission" date="2016-10" db="EMBL/GenBank/DDBJ databases">
        <title>Draft genome sequence of Coniochaeta ligniaria NRRL30616, a lignocellulolytic fungus for bioabatement of inhibitors in plant biomass hydrolysates.</title>
        <authorList>
            <consortium name="DOE Joint Genome Institute"/>
            <person name="Jimenez D.J."/>
            <person name="Hector R.E."/>
            <person name="Riley R."/>
            <person name="Sun H."/>
            <person name="Grigoriev I.V."/>
            <person name="Van Elsas J.D."/>
            <person name="Nichols N.N."/>
        </authorList>
    </citation>
    <scope>NUCLEOTIDE SEQUENCE [LARGE SCALE GENOMIC DNA]</scope>
    <source>
        <strain evidence="3 4">NRRL 30616</strain>
    </source>
</reference>
<dbReference type="Proteomes" id="UP000182658">
    <property type="component" value="Unassembled WGS sequence"/>
</dbReference>
<feature type="compositionally biased region" description="Polar residues" evidence="1">
    <location>
        <begin position="41"/>
        <end position="50"/>
    </location>
</feature>
<evidence type="ECO:0000313" key="4">
    <source>
        <dbReference type="Proteomes" id="UP000182658"/>
    </source>
</evidence>
<dbReference type="EMBL" id="KV875104">
    <property type="protein sequence ID" value="OIW24333.1"/>
    <property type="molecule type" value="Genomic_DNA"/>
</dbReference>
<organism evidence="3 4">
    <name type="scientific">Coniochaeta ligniaria NRRL 30616</name>
    <dbReference type="NCBI Taxonomy" id="1408157"/>
    <lineage>
        <taxon>Eukaryota</taxon>
        <taxon>Fungi</taxon>
        <taxon>Dikarya</taxon>
        <taxon>Ascomycota</taxon>
        <taxon>Pezizomycotina</taxon>
        <taxon>Sordariomycetes</taxon>
        <taxon>Sordariomycetidae</taxon>
        <taxon>Coniochaetales</taxon>
        <taxon>Coniochaetaceae</taxon>
        <taxon>Coniochaeta</taxon>
    </lineage>
</organism>
<evidence type="ECO:0000256" key="1">
    <source>
        <dbReference type="SAM" id="MobiDB-lite"/>
    </source>
</evidence>
<accession>A0A1J7IA55</accession>
<feature type="region of interest" description="Disordered" evidence="1">
    <location>
        <begin position="111"/>
        <end position="130"/>
    </location>
</feature>
<gene>
    <name evidence="3" type="ORF">CONLIGDRAFT_649064</name>
</gene>
<dbReference type="InParanoid" id="A0A1J7IA55"/>
<evidence type="ECO:0000256" key="2">
    <source>
        <dbReference type="SAM" id="Phobius"/>
    </source>
</evidence>
<feature type="compositionally biased region" description="Basic and acidic residues" evidence="1">
    <location>
        <begin position="76"/>
        <end position="92"/>
    </location>
</feature>
<feature type="compositionally biased region" description="Polar residues" evidence="1">
    <location>
        <begin position="112"/>
        <end position="130"/>
    </location>
</feature>
<evidence type="ECO:0000313" key="3">
    <source>
        <dbReference type="EMBL" id="OIW24333.1"/>
    </source>
</evidence>
<name>A0A1J7IA55_9PEZI</name>
<keyword evidence="2" id="KW-0472">Membrane</keyword>
<dbReference type="AlphaFoldDB" id="A0A1J7IA55"/>
<keyword evidence="2" id="KW-1133">Transmembrane helix</keyword>
<keyword evidence="4" id="KW-1185">Reference proteome</keyword>
<sequence length="130" mass="14880">MPSSGPQEIHLLVVVILVFVLSMAAFLWFAAARGRTRDENPSTTQSSHPNPLSPEDQAAADEASLHRLVTQGMMEELGRQRQRPEYDQPRRAHWDGCHCIDCYRAERRLANNRHQPNSKPQRGISRQRQI</sequence>
<proteinExistence type="predicted"/>
<feature type="transmembrane region" description="Helical" evidence="2">
    <location>
        <begin position="12"/>
        <end position="31"/>
    </location>
</feature>